<accession>A0A918VVT3</accession>
<sequence>MADYQDTRNLSFCLATGCDGAVRIDRREACAWRAIAYGLAPTAEDKILDLQTMENHCANVSDLEVRAFLDAILQNVGP</sequence>
<dbReference type="Proteomes" id="UP000646579">
    <property type="component" value="Unassembled WGS sequence"/>
</dbReference>
<protein>
    <submittedName>
        <fullName evidence="1">Uncharacterized protein</fullName>
    </submittedName>
</protein>
<name>A0A918VVT3_9HYPH</name>
<evidence type="ECO:0000313" key="2">
    <source>
        <dbReference type="Proteomes" id="UP000646579"/>
    </source>
</evidence>
<dbReference type="EMBL" id="BMZE01000002">
    <property type="protein sequence ID" value="GHA27654.1"/>
    <property type="molecule type" value="Genomic_DNA"/>
</dbReference>
<reference evidence="1" key="1">
    <citation type="journal article" date="2014" name="Int. J. Syst. Evol. Microbiol.">
        <title>Complete genome sequence of Corynebacterium casei LMG S-19264T (=DSM 44701T), isolated from a smear-ripened cheese.</title>
        <authorList>
            <consortium name="US DOE Joint Genome Institute (JGI-PGF)"/>
            <person name="Walter F."/>
            <person name="Albersmeier A."/>
            <person name="Kalinowski J."/>
            <person name="Ruckert C."/>
        </authorList>
    </citation>
    <scope>NUCLEOTIDE SEQUENCE</scope>
    <source>
        <strain evidence="1">KCTC 32437</strain>
    </source>
</reference>
<dbReference type="AlphaFoldDB" id="A0A918VVT3"/>
<reference evidence="1" key="2">
    <citation type="submission" date="2020-09" db="EMBL/GenBank/DDBJ databases">
        <authorList>
            <person name="Sun Q."/>
            <person name="Kim S."/>
        </authorList>
    </citation>
    <scope>NUCLEOTIDE SEQUENCE</scope>
    <source>
        <strain evidence="1">KCTC 32437</strain>
    </source>
</reference>
<comment type="caution">
    <text evidence="1">The sequence shown here is derived from an EMBL/GenBank/DDBJ whole genome shotgun (WGS) entry which is preliminary data.</text>
</comment>
<dbReference type="RefSeq" id="WP_189425945.1">
    <property type="nucleotide sequence ID" value="NZ_BMZE01000002.1"/>
</dbReference>
<gene>
    <name evidence="1" type="ORF">GCM10007989_24410</name>
</gene>
<organism evidence="1 2">
    <name type="scientific">Devosia pacifica</name>
    <dbReference type="NCBI Taxonomy" id="1335967"/>
    <lineage>
        <taxon>Bacteria</taxon>
        <taxon>Pseudomonadati</taxon>
        <taxon>Pseudomonadota</taxon>
        <taxon>Alphaproteobacteria</taxon>
        <taxon>Hyphomicrobiales</taxon>
        <taxon>Devosiaceae</taxon>
        <taxon>Devosia</taxon>
    </lineage>
</organism>
<proteinExistence type="predicted"/>
<evidence type="ECO:0000313" key="1">
    <source>
        <dbReference type="EMBL" id="GHA27654.1"/>
    </source>
</evidence>
<keyword evidence="2" id="KW-1185">Reference proteome</keyword>